<comment type="caution">
    <text evidence="2">The sequence shown here is derived from an EMBL/GenBank/DDBJ whole genome shotgun (WGS) entry which is preliminary data.</text>
</comment>
<evidence type="ECO:0000256" key="1">
    <source>
        <dbReference type="SAM" id="MobiDB-lite"/>
    </source>
</evidence>
<name>A0A2N0P2A9_9GLOM</name>
<dbReference type="Proteomes" id="UP000232722">
    <property type="component" value="Unassembled WGS sequence"/>
</dbReference>
<reference evidence="2 3" key="1">
    <citation type="submission" date="2016-04" db="EMBL/GenBank/DDBJ databases">
        <title>Genome analyses suggest a sexual origin of heterokaryosis in a supposedly ancient asexual fungus.</title>
        <authorList>
            <person name="Ropars J."/>
            <person name="Sedzielewska K."/>
            <person name="Noel J."/>
            <person name="Charron P."/>
            <person name="Farinelli L."/>
            <person name="Marton T."/>
            <person name="Kruger M."/>
            <person name="Pelin A."/>
            <person name="Brachmann A."/>
            <person name="Corradi N."/>
        </authorList>
    </citation>
    <scope>NUCLEOTIDE SEQUENCE [LARGE SCALE GENOMIC DNA]</scope>
    <source>
        <strain evidence="2 3">A5</strain>
    </source>
</reference>
<evidence type="ECO:0000313" key="2">
    <source>
        <dbReference type="EMBL" id="PKC00937.1"/>
    </source>
</evidence>
<dbReference type="AlphaFoldDB" id="A0A2N0P2A9"/>
<accession>A0A2N0P2A9</accession>
<feature type="compositionally biased region" description="Polar residues" evidence="1">
    <location>
        <begin position="154"/>
        <end position="168"/>
    </location>
</feature>
<proteinExistence type="predicted"/>
<dbReference type="VEuPathDB" id="FungiDB:RhiirFUN_015245"/>
<reference evidence="2 3" key="2">
    <citation type="submission" date="2017-09" db="EMBL/GenBank/DDBJ databases">
        <title>Extensive intraspecific genome diversity in a model arbuscular mycorrhizal fungus.</title>
        <authorList>
            <person name="Chen E.C."/>
            <person name="Morin E."/>
            <person name="Beaudet D."/>
            <person name="Noel J."/>
            <person name="Ndikumana S."/>
            <person name="Charron P."/>
            <person name="St-Onge C."/>
            <person name="Giorgi J."/>
            <person name="Grigoriev I.V."/>
            <person name="Roux C."/>
            <person name="Martin F.M."/>
            <person name="Corradi N."/>
        </authorList>
    </citation>
    <scope>NUCLEOTIDE SEQUENCE [LARGE SCALE GENOMIC DNA]</scope>
    <source>
        <strain evidence="2 3">A5</strain>
    </source>
</reference>
<dbReference type="EMBL" id="LLXJ01001742">
    <property type="protein sequence ID" value="PKC00937.1"/>
    <property type="molecule type" value="Genomic_DNA"/>
</dbReference>
<sequence length="343" mass="39054">MSNIGDLVRNKNCAEDFLKFISYNGYQYLHEVTAELSLFVENGFLKTLFDKSPQAMDKAQLLVETFGKSANPNNFSIQAQWDKFATCAYTLYGDMGVDTELEYLSADDELFTSTSSSNMKTTPNPVLETPPILPDVEMTPIDQTARVTDDKQVKNQSTTANPGAQTSAKKPRKGKNSSVPEATQILTGYKEADDQREQVRDIIVYDIPYTWDVEKILGELMLWFWITDLEGIPVRWFPASWTLRERKQREKFQAVIHDIPEEMTMATLWSDRKPQLFLQICSASAFKIIQTSKGKRKLTAKDDNQLKNLNSQKKAKKSSKSKGRNIVNKEILAEVLDLLRKLN</sequence>
<evidence type="ECO:0000313" key="3">
    <source>
        <dbReference type="Proteomes" id="UP000232722"/>
    </source>
</evidence>
<feature type="region of interest" description="Disordered" evidence="1">
    <location>
        <begin position="114"/>
        <end position="182"/>
    </location>
</feature>
<dbReference type="VEuPathDB" id="FungiDB:FUN_013719"/>
<dbReference type="VEuPathDB" id="FungiDB:RhiirA1_450895"/>
<gene>
    <name evidence="2" type="ORF">RhiirA5_504895</name>
</gene>
<feature type="compositionally biased region" description="Polar residues" evidence="1">
    <location>
        <begin position="114"/>
        <end position="124"/>
    </location>
</feature>
<organism evidence="2 3">
    <name type="scientific">Rhizophagus irregularis</name>
    <dbReference type="NCBI Taxonomy" id="588596"/>
    <lineage>
        <taxon>Eukaryota</taxon>
        <taxon>Fungi</taxon>
        <taxon>Fungi incertae sedis</taxon>
        <taxon>Mucoromycota</taxon>
        <taxon>Glomeromycotina</taxon>
        <taxon>Glomeromycetes</taxon>
        <taxon>Glomerales</taxon>
        <taxon>Glomeraceae</taxon>
        <taxon>Rhizophagus</taxon>
    </lineage>
</organism>
<protein>
    <submittedName>
        <fullName evidence="2">Uncharacterized protein</fullName>
    </submittedName>
</protein>